<name>E0S3N8_BUTPB</name>
<dbReference type="KEGG" id="bpb:bpr_II080"/>
<accession>E0S3N8</accession>
<dbReference type="HOGENOM" id="CLU_2536237_0_0_9"/>
<organism evidence="1 2">
    <name type="scientific">Butyrivibrio proteoclasticus (strain ATCC 51982 / DSM 14932 / B316)</name>
    <name type="common">Clostridium proteoclasticum</name>
    <dbReference type="NCBI Taxonomy" id="515622"/>
    <lineage>
        <taxon>Bacteria</taxon>
        <taxon>Bacillati</taxon>
        <taxon>Bacillota</taxon>
        <taxon>Clostridia</taxon>
        <taxon>Lachnospirales</taxon>
        <taxon>Lachnospiraceae</taxon>
        <taxon>Butyrivibrio</taxon>
    </lineage>
</organism>
<dbReference type="AlphaFoldDB" id="E0S3N8"/>
<evidence type="ECO:0000313" key="1">
    <source>
        <dbReference type="EMBL" id="ADL36020.1"/>
    </source>
</evidence>
<sequence>MDRYMIIKTTIEQCQCDIKSTAEIAAKDSAADMIRAKFVKLAGEEYEKFLKTDQAFGMWDNEDPEDDDSRFRDIKSLKERKRI</sequence>
<keyword evidence="1" id="KW-0614">Plasmid</keyword>
<geneLocation type="plasmid" evidence="1 2">
    <name>pCY360</name>
</geneLocation>
<protein>
    <submittedName>
        <fullName evidence="1">Uncharacterized protein</fullName>
    </submittedName>
</protein>
<evidence type="ECO:0000313" key="2">
    <source>
        <dbReference type="Proteomes" id="UP000001299"/>
    </source>
</evidence>
<gene>
    <name evidence="1" type="ordered locus">bpr_II080</name>
</gene>
<reference evidence="1 2" key="1">
    <citation type="journal article" date="2010" name="PLoS ONE">
        <title>The glycobiome of the rumen bacterium Butyrivibrio proteoclasticus B316(T) highlights adaptation to a polysaccharide-rich environment.</title>
        <authorList>
            <person name="Kelly W.J."/>
            <person name="Leahy S.C."/>
            <person name="Altermann E."/>
            <person name="Yeoman C.J."/>
            <person name="Dunne J.C."/>
            <person name="Kong Z."/>
            <person name="Pacheco D.M."/>
            <person name="Li D."/>
            <person name="Noel S.J."/>
            <person name="Moon C.D."/>
            <person name="Cookson A.L."/>
            <person name="Attwood G.T."/>
        </authorList>
    </citation>
    <scope>NUCLEOTIDE SEQUENCE [LARGE SCALE GENOMIC DNA]</scope>
    <source>
        <strain evidence="2">ATCC 51982 / DSM 14932 / B316</strain>
        <plasmid evidence="2">Plasmid pCY360</plasmid>
    </source>
</reference>
<keyword evidence="2" id="KW-1185">Reference proteome</keyword>
<dbReference type="RefSeq" id="WP_013282670.1">
    <property type="nucleotide sequence ID" value="NC_014389.1"/>
</dbReference>
<dbReference type="Proteomes" id="UP000001299">
    <property type="component" value="Plasmid pCY360"/>
</dbReference>
<dbReference type="EMBL" id="CP001812">
    <property type="protein sequence ID" value="ADL36020.1"/>
    <property type="molecule type" value="Genomic_DNA"/>
</dbReference>
<proteinExistence type="predicted"/>